<dbReference type="EMBL" id="KB201890">
    <property type="protein sequence ID" value="ESO93860.1"/>
    <property type="molecule type" value="Genomic_DNA"/>
</dbReference>
<dbReference type="Proteomes" id="UP000030746">
    <property type="component" value="Unassembled WGS sequence"/>
</dbReference>
<evidence type="ECO:0000256" key="1">
    <source>
        <dbReference type="SAM" id="Phobius"/>
    </source>
</evidence>
<feature type="transmembrane region" description="Helical" evidence="1">
    <location>
        <begin position="315"/>
        <end position="337"/>
    </location>
</feature>
<proteinExistence type="predicted"/>
<evidence type="ECO:0000313" key="3">
    <source>
        <dbReference type="Proteomes" id="UP000030746"/>
    </source>
</evidence>
<keyword evidence="1" id="KW-0812">Transmembrane</keyword>
<protein>
    <recommendedName>
        <fullName evidence="4">Endonuclease/exonuclease/phosphatase domain-containing protein</fullName>
    </recommendedName>
</protein>
<evidence type="ECO:0008006" key="4">
    <source>
        <dbReference type="Google" id="ProtNLM"/>
    </source>
</evidence>
<dbReference type="GeneID" id="20235931"/>
<name>V4AFI0_LOTGI</name>
<gene>
    <name evidence="2" type="ORF">LOTGIDRAFT_153334</name>
</gene>
<evidence type="ECO:0000313" key="2">
    <source>
        <dbReference type="EMBL" id="ESO93860.1"/>
    </source>
</evidence>
<keyword evidence="1" id="KW-1133">Transmembrane helix</keyword>
<dbReference type="CTD" id="20235931"/>
<dbReference type="KEGG" id="lgi:LOTGIDRAFT_153334"/>
<reference evidence="2 3" key="1">
    <citation type="journal article" date="2013" name="Nature">
        <title>Insights into bilaterian evolution from three spiralian genomes.</title>
        <authorList>
            <person name="Simakov O."/>
            <person name="Marletaz F."/>
            <person name="Cho S.J."/>
            <person name="Edsinger-Gonzales E."/>
            <person name="Havlak P."/>
            <person name="Hellsten U."/>
            <person name="Kuo D.H."/>
            <person name="Larsson T."/>
            <person name="Lv J."/>
            <person name="Arendt D."/>
            <person name="Savage R."/>
            <person name="Osoegawa K."/>
            <person name="de Jong P."/>
            <person name="Grimwood J."/>
            <person name="Chapman J.A."/>
            <person name="Shapiro H."/>
            <person name="Aerts A."/>
            <person name="Otillar R.P."/>
            <person name="Terry A.Y."/>
            <person name="Boore J.L."/>
            <person name="Grigoriev I.V."/>
            <person name="Lindberg D.R."/>
            <person name="Seaver E.C."/>
            <person name="Weisblat D.A."/>
            <person name="Putnam N.H."/>
            <person name="Rokhsar D.S."/>
        </authorList>
    </citation>
    <scope>NUCLEOTIDE SEQUENCE [LARGE SCALE GENOMIC DNA]</scope>
</reference>
<dbReference type="HOGENOM" id="CLU_687512_0_0_1"/>
<sequence>MCMLNGRVYSENGSNNFSCVSKWDKSVVDYALTANEQLSRCKSCNIFLMSDVINRSGIQFEKSVPDHGPIMWTIDVQSLDSETQTELHNRDVPFRKIPSGPATTKRGKSLSKPYWNEDLSALWDIVCEKEKAWLNCTEHCSRRKLRTEFCEKRKTFDKIVDRRYKPQYQVQQQGMLISTYGNSNKRDFWKQFGKIGIANDRGNGIPLKIETENGFILDHGAVLDRWKTDYNNLLNVPLSDDFDAAHLEDIKNGRHIFLEQDCKSLNERIGEHEVRKSVYHMKLGKSAGIDYIVNRRRYLRNEIMVSRIHYTAVNYILIVFSVVIISGLILGLLYLIYREFIRHQQKQFNHMKERLFRRRPGISGVSGSGEDIETDSSNSIEGHASSVMELKSVTSADQILC</sequence>
<keyword evidence="3" id="KW-1185">Reference proteome</keyword>
<organism evidence="2 3">
    <name type="scientific">Lottia gigantea</name>
    <name type="common">Giant owl limpet</name>
    <dbReference type="NCBI Taxonomy" id="225164"/>
    <lineage>
        <taxon>Eukaryota</taxon>
        <taxon>Metazoa</taxon>
        <taxon>Spiralia</taxon>
        <taxon>Lophotrochozoa</taxon>
        <taxon>Mollusca</taxon>
        <taxon>Gastropoda</taxon>
        <taxon>Patellogastropoda</taxon>
        <taxon>Lottioidea</taxon>
        <taxon>Lottiidae</taxon>
        <taxon>Lottia</taxon>
    </lineage>
</organism>
<dbReference type="RefSeq" id="XP_009055482.1">
    <property type="nucleotide sequence ID" value="XM_009057234.1"/>
</dbReference>
<dbReference type="AlphaFoldDB" id="V4AFI0"/>
<keyword evidence="1" id="KW-0472">Membrane</keyword>
<dbReference type="OrthoDB" id="6109905at2759"/>
<accession>V4AFI0</accession>